<reference evidence="1 2" key="1">
    <citation type="submission" date="2016-10" db="EMBL/GenBank/DDBJ databases">
        <authorList>
            <person name="de Groot N.N."/>
        </authorList>
    </citation>
    <scope>NUCLEOTIDE SEQUENCE [LARGE SCALE GENOMIC DNA]</scope>
    <source>
        <strain evidence="1 2">Nv1</strain>
    </source>
</reference>
<accession>A0A1H7PXV6</accession>
<dbReference type="AlphaFoldDB" id="A0A1H7PXV6"/>
<dbReference type="InterPro" id="IPR050509">
    <property type="entry name" value="CoA-transferase_III"/>
</dbReference>
<dbReference type="RefSeq" id="WP_245728025.1">
    <property type="nucleotide sequence ID" value="NZ_FOBH01000010.1"/>
</dbReference>
<proteinExistence type="predicted"/>
<dbReference type="STRING" id="1233.SAMN05216387_11053"/>
<dbReference type="Gene3D" id="3.40.50.10540">
    <property type="entry name" value="Crotonobetainyl-coa:carnitine coa-transferase, domain 1"/>
    <property type="match status" value="2"/>
</dbReference>
<dbReference type="InterPro" id="IPR023606">
    <property type="entry name" value="CoA-Trfase_III_dom_1_sf"/>
</dbReference>
<dbReference type="PANTHER" id="PTHR48228:SF5">
    <property type="entry name" value="ALPHA-METHYLACYL-COA RACEMASE"/>
    <property type="match status" value="1"/>
</dbReference>
<dbReference type="Proteomes" id="UP000198620">
    <property type="component" value="Unassembled WGS sequence"/>
</dbReference>
<dbReference type="EMBL" id="FOBH01000010">
    <property type="protein sequence ID" value="SEL40670.1"/>
    <property type="molecule type" value="Genomic_DNA"/>
</dbReference>
<organism evidence="1 2">
    <name type="scientific">Nitrosovibrio tenuis</name>
    <dbReference type="NCBI Taxonomy" id="1233"/>
    <lineage>
        <taxon>Bacteria</taxon>
        <taxon>Pseudomonadati</taxon>
        <taxon>Pseudomonadota</taxon>
        <taxon>Betaproteobacteria</taxon>
        <taxon>Nitrosomonadales</taxon>
        <taxon>Nitrosomonadaceae</taxon>
        <taxon>Nitrosovibrio</taxon>
    </lineage>
</organism>
<dbReference type="PANTHER" id="PTHR48228">
    <property type="entry name" value="SUCCINYL-COA--D-CITRAMALATE COA-TRANSFERASE"/>
    <property type="match status" value="1"/>
</dbReference>
<dbReference type="SUPFAM" id="SSF89796">
    <property type="entry name" value="CoA-transferase family III (CaiB/BaiF)"/>
    <property type="match status" value="2"/>
</dbReference>
<keyword evidence="1" id="KW-0808">Transferase</keyword>
<dbReference type="Pfam" id="PF02515">
    <property type="entry name" value="CoA_transf_3"/>
    <property type="match status" value="2"/>
</dbReference>
<dbReference type="GO" id="GO:0016740">
    <property type="term" value="F:transferase activity"/>
    <property type="evidence" value="ECO:0007669"/>
    <property type="project" value="UniProtKB-KW"/>
</dbReference>
<name>A0A1H7PXV6_9PROT</name>
<keyword evidence="2" id="KW-1185">Reference proteome</keyword>
<gene>
    <name evidence="1" type="ORF">SAMN05216387_11053</name>
</gene>
<protein>
    <submittedName>
        <fullName evidence="1">Crotonobetainyl-CoA:carnitine CoA-transferase CaiB</fullName>
    </submittedName>
</protein>
<evidence type="ECO:0000313" key="1">
    <source>
        <dbReference type="EMBL" id="SEL40670.1"/>
    </source>
</evidence>
<sequence length="661" mass="70712">MNIPLDGPLNRPLYRPLDCLPGRPMDRALSGCAIAGQLKSTSPDFASIASSLHYQSTALGMEIETTENGSGSTAFSFGFKTPHTMPVRCNVTRWRNPSRHSPVTENTMQAACGLMSVHGRASGKLQPLGLNYVSTLTAALALQGGIAASIGQLRGLSTLNSNISMGSAGLLSVAQYIAGATASESPETLLPQHTAHATGFPFVSLDGVVFELETLDAGPWRKFWSAIGVSSAAAGKGWSAFLLRYAKAISPVPEELSSAISKFSYHRLSQICTSTGMAICPVRSIDVRAQDEDSKRIWLQGPWEFLFETNFKENLRDGRSSRAIGDLPTGNLPLSGLTVIESCRRIQGPLAGHLLALLGADVIRIEPPGGDPLRGMPPMAEGCSARFDALNRLKTIREIDIKSPAGQAEITDLVRHADIFLHNWAPGKAVLFNLDHEDMVRINPSLIYAYAAGWSTDSAGHASSSSMPGTDFMTQAYSGVARKIAENSGTRGGSLFTVLDVLGGVVAAQGATIALLNRCMNNTGARVTSSLMSAATLLCADDFQNLYNLPGRGAPASKSIIVNIYITKRGKIAVECRDLKTLARLAEILDAVMYTESDFPQCLDSLFLSRTANEWAEIFEQAGIPSAVVIEDLAELQTVAYLQPDLSPGPYTKVNSPWSFT</sequence>
<evidence type="ECO:0000313" key="2">
    <source>
        <dbReference type="Proteomes" id="UP000198620"/>
    </source>
</evidence>
<dbReference type="InterPro" id="IPR003673">
    <property type="entry name" value="CoA-Trfase_fam_III"/>
</dbReference>